<evidence type="ECO:0000313" key="3">
    <source>
        <dbReference type="EMBL" id="SUD53400.1"/>
    </source>
</evidence>
<protein>
    <submittedName>
        <fullName evidence="3">Uncharacterized protein</fullName>
    </submittedName>
</protein>
<feature type="compositionally biased region" description="Low complexity" evidence="1">
    <location>
        <begin position="33"/>
        <end position="49"/>
    </location>
</feature>
<name>A0A061CRT3_ECTOL</name>
<feature type="signal peptide" evidence="2">
    <location>
        <begin position="1"/>
        <end position="31"/>
    </location>
</feature>
<accession>A0A061CRT3</accession>
<evidence type="ECO:0000256" key="1">
    <source>
        <dbReference type="SAM" id="MobiDB-lite"/>
    </source>
</evidence>
<gene>
    <name evidence="3" type="ORF">NCTC10692_03921</name>
</gene>
<keyword evidence="2" id="KW-0732">Signal</keyword>
<dbReference type="Proteomes" id="UP000255303">
    <property type="component" value="Unassembled WGS sequence"/>
</dbReference>
<feature type="chain" id="PRO_5030002071" evidence="2">
    <location>
        <begin position="32"/>
        <end position="56"/>
    </location>
</feature>
<dbReference type="EMBL" id="UGUV01000002">
    <property type="protein sequence ID" value="SUD53400.1"/>
    <property type="molecule type" value="Genomic_DNA"/>
</dbReference>
<proteinExistence type="predicted"/>
<sequence>MTDTYRRARQAGLLSNLLALALLTAPLPTHATSVSQLSSVQSQASLSTQRSPHSGA</sequence>
<reference evidence="3 4" key="1">
    <citation type="submission" date="2018-06" db="EMBL/GenBank/DDBJ databases">
        <authorList>
            <consortium name="Pathogen Informatics"/>
            <person name="Doyle S."/>
        </authorList>
    </citation>
    <scope>NUCLEOTIDE SEQUENCE [LARGE SCALE GENOMIC DNA]</scope>
    <source>
        <strain evidence="3 4">NCTC10692</strain>
    </source>
</reference>
<dbReference type="AlphaFoldDB" id="A0A061CRT3"/>
<feature type="region of interest" description="Disordered" evidence="1">
    <location>
        <begin position="33"/>
        <end position="56"/>
    </location>
</feature>
<accession>A0A379JY14</accession>
<evidence type="ECO:0000313" key="4">
    <source>
        <dbReference type="Proteomes" id="UP000255303"/>
    </source>
</evidence>
<evidence type="ECO:0000256" key="2">
    <source>
        <dbReference type="SAM" id="SignalP"/>
    </source>
</evidence>
<organism evidence="3 4">
    <name type="scientific">Ectopseudomonas oleovorans</name>
    <name type="common">Pseudomonas oleovorans</name>
    <dbReference type="NCBI Taxonomy" id="301"/>
    <lineage>
        <taxon>Bacteria</taxon>
        <taxon>Pseudomonadati</taxon>
        <taxon>Pseudomonadota</taxon>
        <taxon>Gammaproteobacteria</taxon>
        <taxon>Pseudomonadales</taxon>
        <taxon>Pseudomonadaceae</taxon>
        <taxon>Ectopseudomonas</taxon>
    </lineage>
</organism>